<dbReference type="PANTHER" id="PTHR42844:SF1">
    <property type="entry name" value="DIHYDRONEOPTERIN ALDOLASE 1-RELATED"/>
    <property type="match status" value="1"/>
</dbReference>
<dbReference type="OrthoDB" id="9803748at2"/>
<dbReference type="GO" id="GO:0046656">
    <property type="term" value="P:folic acid biosynthetic process"/>
    <property type="evidence" value="ECO:0007669"/>
    <property type="project" value="UniProtKB-UniRule"/>
</dbReference>
<evidence type="ECO:0000256" key="4">
    <source>
        <dbReference type="ARBA" id="ARBA00022909"/>
    </source>
</evidence>
<dbReference type="FunFam" id="3.30.1130.10:FF:000003">
    <property type="entry name" value="7,8-dihydroneopterin aldolase"/>
    <property type="match status" value="1"/>
</dbReference>
<dbReference type="GO" id="GO:0046654">
    <property type="term" value="P:tetrahydrofolate biosynthetic process"/>
    <property type="evidence" value="ECO:0007669"/>
    <property type="project" value="UniProtKB-UniRule"/>
</dbReference>
<gene>
    <name evidence="8" type="ORF">B0X71_00330</name>
</gene>
<dbReference type="InterPro" id="IPR006157">
    <property type="entry name" value="FolB_dom"/>
</dbReference>
<evidence type="ECO:0000313" key="9">
    <source>
        <dbReference type="Proteomes" id="UP000188184"/>
    </source>
</evidence>
<dbReference type="NCBIfam" id="TIGR00525">
    <property type="entry name" value="folB"/>
    <property type="match status" value="1"/>
</dbReference>
<comment type="catalytic activity">
    <reaction evidence="1 6">
        <text>7,8-dihydroneopterin = 6-hydroxymethyl-7,8-dihydropterin + glycolaldehyde</text>
        <dbReference type="Rhea" id="RHEA:10540"/>
        <dbReference type="ChEBI" id="CHEBI:17001"/>
        <dbReference type="ChEBI" id="CHEBI:17071"/>
        <dbReference type="ChEBI" id="CHEBI:44841"/>
        <dbReference type="EC" id="4.1.2.25"/>
    </reaction>
</comment>
<accession>A0A1Q2KVN0</accession>
<dbReference type="Pfam" id="PF02152">
    <property type="entry name" value="FolB"/>
    <property type="match status" value="1"/>
</dbReference>
<keyword evidence="4 6" id="KW-0289">Folate biosynthesis</keyword>
<evidence type="ECO:0000256" key="3">
    <source>
        <dbReference type="ARBA" id="ARBA00005708"/>
    </source>
</evidence>
<evidence type="ECO:0000256" key="6">
    <source>
        <dbReference type="RuleBase" id="RU362079"/>
    </source>
</evidence>
<dbReference type="SUPFAM" id="SSF55620">
    <property type="entry name" value="Tetrahydrobiopterin biosynthesis enzymes-like"/>
    <property type="match status" value="1"/>
</dbReference>
<dbReference type="InterPro" id="IPR006156">
    <property type="entry name" value="Dihydroneopterin_aldolase"/>
</dbReference>
<protein>
    <recommendedName>
        <fullName evidence="6">7,8-dihydroneopterin aldolase</fullName>
        <ecNumber evidence="6">4.1.2.25</ecNumber>
    </recommendedName>
</protein>
<dbReference type="GO" id="GO:0005737">
    <property type="term" value="C:cytoplasm"/>
    <property type="evidence" value="ECO:0007669"/>
    <property type="project" value="TreeGrafter"/>
</dbReference>
<comment type="similarity">
    <text evidence="3 6">Belongs to the DHNA family.</text>
</comment>
<evidence type="ECO:0000256" key="2">
    <source>
        <dbReference type="ARBA" id="ARBA00005013"/>
    </source>
</evidence>
<dbReference type="EC" id="4.1.2.25" evidence="6"/>
<evidence type="ECO:0000256" key="1">
    <source>
        <dbReference type="ARBA" id="ARBA00001353"/>
    </source>
</evidence>
<comment type="pathway">
    <text evidence="2 6">Cofactor biosynthesis; tetrahydrofolate biosynthesis; 2-amino-4-hydroxy-6-hydroxymethyl-7,8-dihydropteridine diphosphate from 7,8-dihydroneopterin triphosphate: step 3/4.</text>
</comment>
<dbReference type="Proteomes" id="UP000188184">
    <property type="component" value="Chromosome"/>
</dbReference>
<reference evidence="8 9" key="1">
    <citation type="submission" date="2017-02" db="EMBL/GenBank/DDBJ databases">
        <title>The complete genomic sequence of a novel cold adapted crude oil-degrading bacterium Planococcus qaidamina Y42.</title>
        <authorList>
            <person name="Yang R."/>
        </authorList>
    </citation>
    <scope>NUCLEOTIDE SEQUENCE [LARGE SCALE GENOMIC DNA]</scope>
    <source>
        <strain evidence="8 9">Y42</strain>
    </source>
</reference>
<dbReference type="Gene3D" id="3.30.1130.10">
    <property type="match status" value="1"/>
</dbReference>
<feature type="domain" description="Dihydroneopterin aldolase/epimerase" evidence="7">
    <location>
        <begin position="4"/>
        <end position="117"/>
    </location>
</feature>
<dbReference type="CDD" id="cd00534">
    <property type="entry name" value="DHNA_DHNTPE"/>
    <property type="match status" value="1"/>
</dbReference>
<dbReference type="EMBL" id="CP019640">
    <property type="protein sequence ID" value="AQQ51732.1"/>
    <property type="molecule type" value="Genomic_DNA"/>
</dbReference>
<evidence type="ECO:0000256" key="5">
    <source>
        <dbReference type="ARBA" id="ARBA00023239"/>
    </source>
</evidence>
<dbReference type="UniPathway" id="UPA00077">
    <property type="reaction ID" value="UER00154"/>
</dbReference>
<dbReference type="RefSeq" id="WP_077587606.1">
    <property type="nucleotide sequence ID" value="NZ_CP019640.1"/>
</dbReference>
<dbReference type="SMART" id="SM00905">
    <property type="entry name" value="FolB"/>
    <property type="match status" value="1"/>
</dbReference>
<organism evidence="8 9">
    <name type="scientific">Planococcus lenghuensis</name>
    <dbReference type="NCBI Taxonomy" id="2213202"/>
    <lineage>
        <taxon>Bacteria</taxon>
        <taxon>Bacillati</taxon>
        <taxon>Bacillota</taxon>
        <taxon>Bacilli</taxon>
        <taxon>Bacillales</taxon>
        <taxon>Caryophanaceae</taxon>
        <taxon>Planococcus</taxon>
    </lineage>
</organism>
<proteinExistence type="inferred from homology"/>
<dbReference type="GO" id="GO:0004150">
    <property type="term" value="F:dihydroneopterin aldolase activity"/>
    <property type="evidence" value="ECO:0007669"/>
    <property type="project" value="UniProtKB-UniRule"/>
</dbReference>
<keyword evidence="9" id="KW-1185">Reference proteome</keyword>
<dbReference type="PANTHER" id="PTHR42844">
    <property type="entry name" value="DIHYDRONEOPTERIN ALDOLASE 1-RELATED"/>
    <property type="match status" value="1"/>
</dbReference>
<dbReference type="AlphaFoldDB" id="A0A1Q2KVN0"/>
<dbReference type="KEGG" id="pmar:B0X71_00330"/>
<name>A0A1Q2KVN0_9BACL</name>
<keyword evidence="5 6" id="KW-0456">Lyase</keyword>
<dbReference type="NCBIfam" id="TIGR00526">
    <property type="entry name" value="folB_dom"/>
    <property type="match status" value="1"/>
</dbReference>
<evidence type="ECO:0000313" key="8">
    <source>
        <dbReference type="EMBL" id="AQQ51732.1"/>
    </source>
</evidence>
<comment type="function">
    <text evidence="6">Catalyzes the conversion of 7,8-dihydroneopterin to 6-hydroxymethyl-7,8-dihydropterin.</text>
</comment>
<sequence>MDFIHINDMEFYGYHGVLPEETKLGQRFRLTVSLEVDLNRAGQTDELEYTVHYGEVYELCRRIVEGEPRKLIEAVAEDVATNILKSFPLVQSLRVQFMKPDPPIPGHYRSVSVDITRGRCNE</sequence>
<dbReference type="InterPro" id="IPR043133">
    <property type="entry name" value="GTP-CH-I_C/QueF"/>
</dbReference>
<evidence type="ECO:0000259" key="7">
    <source>
        <dbReference type="SMART" id="SM00905"/>
    </source>
</evidence>